<dbReference type="InterPro" id="IPR033749">
    <property type="entry name" value="Polyprenyl_synt_CS"/>
</dbReference>
<dbReference type="SFLD" id="SFLDS00005">
    <property type="entry name" value="Isoprenoid_Synthase_Type_I"/>
    <property type="match status" value="1"/>
</dbReference>
<dbReference type="Proteomes" id="UP000054937">
    <property type="component" value="Unassembled WGS sequence"/>
</dbReference>
<comment type="similarity">
    <text evidence="3">Belongs to the FPP/GGPP synthase family.</text>
</comment>
<sequence length="358" mass="40969">MEQYSEQFNKCGVLEEIVPRKIKEQKEISYYSDNLQYTKETGNDIQGINNALNDPIWNLLDRGGKRWRPTLCIMIAEAYGKKMEDVAEIAALCEIVHNGTLMVDDLEDNSLVRRNQPCTHLLYGNDIAVNAGNFMYFVPFMRLLKSDKFTDKQKLQFSQIYAEEMTNLHLGQGWDICWHSPERSQGYVPTKDQYLQMTSHKTGVLARLSSRLVCTALDLDVESEQIISRFAERIGVAFQIQDDILNIDGEEYLATKGMMGEDIHEGKMSLMVIHSYNNGTKEDSARLLEIVKSKPEDIETIKEAIQLIKKTDSIKFSKQIAEELIQIAWNDGMEKVLPEGDAKIKLKLLAEYNIGRKI</sequence>
<dbReference type="Pfam" id="PF00348">
    <property type="entry name" value="polyprenyl_synt"/>
    <property type="match status" value="1"/>
</dbReference>
<keyword evidence="2" id="KW-0460">Magnesium</keyword>
<evidence type="ECO:0000256" key="3">
    <source>
        <dbReference type="RuleBase" id="RU004466"/>
    </source>
</evidence>
<dbReference type="OrthoDB" id="6921389at2759"/>
<dbReference type="PROSITE" id="PS00444">
    <property type="entry name" value="POLYPRENYL_SYNTHASE_2"/>
    <property type="match status" value="1"/>
</dbReference>
<dbReference type="InterPro" id="IPR000092">
    <property type="entry name" value="Polyprenyl_synt"/>
</dbReference>
<dbReference type="InParanoid" id="A0A0V0QB10"/>
<dbReference type="FunCoup" id="A0A0V0QB10">
    <property type="interactions" value="323"/>
</dbReference>
<dbReference type="InterPro" id="IPR008949">
    <property type="entry name" value="Isoprenoid_synthase_dom_sf"/>
</dbReference>
<dbReference type="CDD" id="cd00685">
    <property type="entry name" value="Trans_IPPS_HT"/>
    <property type="match status" value="1"/>
</dbReference>
<comment type="caution">
    <text evidence="4">The sequence shown here is derived from an EMBL/GenBank/DDBJ whole genome shotgun (WGS) entry which is preliminary data.</text>
</comment>
<keyword evidence="5" id="KW-1185">Reference proteome</keyword>
<evidence type="ECO:0000256" key="1">
    <source>
        <dbReference type="ARBA" id="ARBA00022723"/>
    </source>
</evidence>
<dbReference type="PANTHER" id="PTHR12001:SF44">
    <property type="entry name" value="GERANYLGERANYL PYROPHOSPHATE SYNTHASE"/>
    <property type="match status" value="1"/>
</dbReference>
<dbReference type="EMBL" id="LDAU01000214">
    <property type="protein sequence ID" value="KRW99378.1"/>
    <property type="molecule type" value="Genomic_DNA"/>
</dbReference>
<name>A0A0V0QB10_PSEPJ</name>
<dbReference type="SUPFAM" id="SSF48576">
    <property type="entry name" value="Terpenoid synthases"/>
    <property type="match status" value="1"/>
</dbReference>
<evidence type="ECO:0000313" key="5">
    <source>
        <dbReference type="Proteomes" id="UP000054937"/>
    </source>
</evidence>
<dbReference type="PANTHER" id="PTHR12001">
    <property type="entry name" value="GERANYLGERANYL PYROPHOSPHATE SYNTHASE"/>
    <property type="match status" value="1"/>
</dbReference>
<evidence type="ECO:0000313" key="4">
    <source>
        <dbReference type="EMBL" id="KRW99378.1"/>
    </source>
</evidence>
<gene>
    <name evidence="4" type="ORF">PPERSA_02490</name>
</gene>
<keyword evidence="1" id="KW-0479">Metal-binding</keyword>
<proteinExistence type="inferred from homology"/>
<protein>
    <submittedName>
        <fullName evidence="4">Terpenoid synthase</fullName>
    </submittedName>
</protein>
<dbReference type="GO" id="GO:0008299">
    <property type="term" value="P:isoprenoid biosynthetic process"/>
    <property type="evidence" value="ECO:0007669"/>
    <property type="project" value="InterPro"/>
</dbReference>
<reference evidence="4 5" key="1">
    <citation type="journal article" date="2015" name="Sci. Rep.">
        <title>Genome of the facultative scuticociliatosis pathogen Pseudocohnilembus persalinus provides insight into its virulence through horizontal gene transfer.</title>
        <authorList>
            <person name="Xiong J."/>
            <person name="Wang G."/>
            <person name="Cheng J."/>
            <person name="Tian M."/>
            <person name="Pan X."/>
            <person name="Warren A."/>
            <person name="Jiang C."/>
            <person name="Yuan D."/>
            <person name="Miao W."/>
        </authorList>
    </citation>
    <scope>NUCLEOTIDE SEQUENCE [LARGE SCALE GENOMIC DNA]</scope>
    <source>
        <strain evidence="4">36N120E</strain>
    </source>
</reference>
<dbReference type="GO" id="GO:0046872">
    <property type="term" value="F:metal ion binding"/>
    <property type="evidence" value="ECO:0007669"/>
    <property type="project" value="UniProtKB-KW"/>
</dbReference>
<accession>A0A0V0QB10</accession>
<dbReference type="AlphaFoldDB" id="A0A0V0QB10"/>
<evidence type="ECO:0000256" key="2">
    <source>
        <dbReference type="ARBA" id="ARBA00022842"/>
    </source>
</evidence>
<dbReference type="GO" id="GO:0004659">
    <property type="term" value="F:prenyltransferase activity"/>
    <property type="evidence" value="ECO:0007669"/>
    <property type="project" value="InterPro"/>
</dbReference>
<dbReference type="Gene3D" id="1.10.600.10">
    <property type="entry name" value="Farnesyl Diphosphate Synthase"/>
    <property type="match status" value="1"/>
</dbReference>
<keyword evidence="3" id="KW-0808">Transferase</keyword>
<dbReference type="OMA" id="ANFAYFW"/>
<organism evidence="4 5">
    <name type="scientific">Pseudocohnilembus persalinus</name>
    <name type="common">Ciliate</name>
    <dbReference type="NCBI Taxonomy" id="266149"/>
    <lineage>
        <taxon>Eukaryota</taxon>
        <taxon>Sar</taxon>
        <taxon>Alveolata</taxon>
        <taxon>Ciliophora</taxon>
        <taxon>Intramacronucleata</taxon>
        <taxon>Oligohymenophorea</taxon>
        <taxon>Scuticociliatia</taxon>
        <taxon>Philasterida</taxon>
        <taxon>Pseudocohnilembidae</taxon>
        <taxon>Pseudocohnilembus</taxon>
    </lineage>
</organism>